<dbReference type="GO" id="GO:0006515">
    <property type="term" value="P:protein quality control for misfolded or incompletely synthesized proteins"/>
    <property type="evidence" value="ECO:0007669"/>
    <property type="project" value="TreeGrafter"/>
</dbReference>
<comment type="caution">
    <text evidence="4">The sequence shown here is derived from an EMBL/GenBank/DDBJ whole genome shotgun (WGS) entry which is preliminary data.</text>
</comment>
<dbReference type="InterPro" id="IPR029045">
    <property type="entry name" value="ClpP/crotonase-like_dom_sf"/>
</dbReference>
<dbReference type="GO" id="GO:0004252">
    <property type="term" value="F:serine-type endopeptidase activity"/>
    <property type="evidence" value="ECO:0007669"/>
    <property type="project" value="InterPro"/>
</dbReference>
<dbReference type="PRINTS" id="PR00127">
    <property type="entry name" value="CLPPROTEASEP"/>
</dbReference>
<name>A0A543J1L8_9ACTN</name>
<evidence type="ECO:0000256" key="1">
    <source>
        <dbReference type="ARBA" id="ARBA00007039"/>
    </source>
</evidence>
<evidence type="ECO:0000313" key="4">
    <source>
        <dbReference type="EMBL" id="TQM76715.1"/>
    </source>
</evidence>
<accession>A0A543J1L8</accession>
<proteinExistence type="inferred from homology"/>
<dbReference type="RefSeq" id="WP_142260555.1">
    <property type="nucleotide sequence ID" value="NZ_BMPV01000005.1"/>
</dbReference>
<keyword evidence="4" id="KW-0378">Hydrolase</keyword>
<evidence type="ECO:0000256" key="3">
    <source>
        <dbReference type="SAM" id="MobiDB-lite"/>
    </source>
</evidence>
<dbReference type="AlphaFoldDB" id="A0A543J1L8"/>
<dbReference type="Gene3D" id="3.90.226.10">
    <property type="entry name" value="2-enoyl-CoA Hydratase, Chain A, domain 1"/>
    <property type="match status" value="1"/>
</dbReference>
<feature type="compositionally biased region" description="Pro residues" evidence="3">
    <location>
        <begin position="7"/>
        <end position="25"/>
    </location>
</feature>
<dbReference type="InterPro" id="IPR001907">
    <property type="entry name" value="ClpP"/>
</dbReference>
<dbReference type="GO" id="GO:0009368">
    <property type="term" value="C:endopeptidase Clp complex"/>
    <property type="evidence" value="ECO:0007669"/>
    <property type="project" value="TreeGrafter"/>
</dbReference>
<dbReference type="GO" id="GO:0004176">
    <property type="term" value="F:ATP-dependent peptidase activity"/>
    <property type="evidence" value="ECO:0007669"/>
    <property type="project" value="InterPro"/>
</dbReference>
<keyword evidence="5" id="KW-1185">Reference proteome</keyword>
<protein>
    <recommendedName>
        <fullName evidence="2">ATP-dependent Clp protease proteolytic subunit</fullName>
    </recommendedName>
</protein>
<dbReference type="OrthoDB" id="3539146at2"/>
<gene>
    <name evidence="4" type="ORF">FHX40_3461</name>
</gene>
<evidence type="ECO:0000256" key="2">
    <source>
        <dbReference type="RuleBase" id="RU003567"/>
    </source>
</evidence>
<dbReference type="PANTHER" id="PTHR10381">
    <property type="entry name" value="ATP-DEPENDENT CLP PROTEASE PROTEOLYTIC SUBUNIT"/>
    <property type="match status" value="1"/>
</dbReference>
<dbReference type="InterPro" id="IPR023562">
    <property type="entry name" value="ClpP/TepA"/>
</dbReference>
<reference evidence="4 5" key="1">
    <citation type="submission" date="2019-06" db="EMBL/GenBank/DDBJ databases">
        <title>Sequencing the genomes of 1000 actinobacteria strains.</title>
        <authorList>
            <person name="Klenk H.-P."/>
        </authorList>
    </citation>
    <scope>NUCLEOTIDE SEQUENCE [LARGE SCALE GENOMIC DNA]</scope>
    <source>
        <strain evidence="4 5">DSM 43186</strain>
    </source>
</reference>
<dbReference type="SUPFAM" id="SSF52096">
    <property type="entry name" value="ClpP/crotonase"/>
    <property type="match status" value="1"/>
</dbReference>
<dbReference type="Proteomes" id="UP000319213">
    <property type="component" value="Unassembled WGS sequence"/>
</dbReference>
<feature type="region of interest" description="Disordered" evidence="3">
    <location>
        <begin position="1"/>
        <end position="25"/>
    </location>
</feature>
<dbReference type="Pfam" id="PF00574">
    <property type="entry name" value="CLP_protease"/>
    <property type="match status" value="1"/>
</dbReference>
<organism evidence="4 5">
    <name type="scientific">Thermopolyspora flexuosa</name>
    <dbReference type="NCBI Taxonomy" id="103836"/>
    <lineage>
        <taxon>Bacteria</taxon>
        <taxon>Bacillati</taxon>
        <taxon>Actinomycetota</taxon>
        <taxon>Actinomycetes</taxon>
        <taxon>Streptosporangiales</taxon>
        <taxon>Streptosporangiaceae</taxon>
        <taxon>Thermopolyspora</taxon>
    </lineage>
</organism>
<dbReference type="PANTHER" id="PTHR10381:SF11">
    <property type="entry name" value="ATP-DEPENDENT CLP PROTEASE PROTEOLYTIC SUBUNIT, MITOCHONDRIAL"/>
    <property type="match status" value="1"/>
</dbReference>
<dbReference type="EMBL" id="VFPQ01000001">
    <property type="protein sequence ID" value="TQM76715.1"/>
    <property type="molecule type" value="Genomic_DNA"/>
</dbReference>
<evidence type="ECO:0000313" key="5">
    <source>
        <dbReference type="Proteomes" id="UP000319213"/>
    </source>
</evidence>
<sequence>MTHPWQPSIPPEWPAPAFPAEPRPPFAPPARPLPSYFVPVGPDPVSERLYEQRIVLAHGELTPERATAWCAQLLTLGAIGREPITLHLSIPDGELGATLTLLDTLDSLTVEVTAVVAGRLGGPPVGLLTAVTHRQATPNSVLRLGEPRLAAVGTAEEVAAADEQGRRMLEALYRRLAELTGKDVERIRADARAGRILSAEEAVEYGLVEAVSRPRRP</sequence>
<comment type="similarity">
    <text evidence="1 2">Belongs to the peptidase S14 family.</text>
</comment>
<dbReference type="GO" id="GO:0051117">
    <property type="term" value="F:ATPase binding"/>
    <property type="evidence" value="ECO:0007669"/>
    <property type="project" value="TreeGrafter"/>
</dbReference>
<keyword evidence="4" id="KW-0645">Protease</keyword>